<evidence type="ECO:0000313" key="2">
    <source>
        <dbReference type="EMBL" id="TKW22980.1"/>
    </source>
</evidence>
<proteinExistence type="predicted"/>
<dbReference type="Proteomes" id="UP000298652">
    <property type="component" value="Chromosome 4"/>
</dbReference>
<dbReference type="EMBL" id="CM016555">
    <property type="protein sequence ID" value="TKW22980.1"/>
    <property type="molecule type" value="Genomic_DNA"/>
</dbReference>
<sequence>MEGLNFSSHNPLAPQGVVKWTRGAKSDPLVHFSTRYLSHPFSLLPLPHARRHLLLPLPFLIHSRLDLAPPPLPSLTAPPPLTRLCRSLPSPRPLRRRASAVLSLPLTVALLFFPTPPPSLRRHPASVHPSPPRAAAASPPHAAPDLETPLARGHGRPQRRPLLAAGSALPLRRLRPFLAGGFVPRATIRDADLGSELAGRRVPRLHLVRRHPPG</sequence>
<keyword evidence="3" id="KW-1185">Reference proteome</keyword>
<dbReference type="AlphaFoldDB" id="A0A4U6V1Q3"/>
<reference evidence="2" key="1">
    <citation type="submission" date="2019-03" db="EMBL/GenBank/DDBJ databases">
        <title>WGS assembly of Setaria viridis.</title>
        <authorList>
            <person name="Huang P."/>
            <person name="Jenkins J."/>
            <person name="Grimwood J."/>
            <person name="Barry K."/>
            <person name="Healey A."/>
            <person name="Mamidi S."/>
            <person name="Sreedasyam A."/>
            <person name="Shu S."/>
            <person name="Feldman M."/>
            <person name="Wu J."/>
            <person name="Yu Y."/>
            <person name="Chen C."/>
            <person name="Johnson J."/>
            <person name="Rokhsar D."/>
            <person name="Baxter I."/>
            <person name="Schmutz J."/>
            <person name="Brutnell T."/>
            <person name="Kellogg E."/>
        </authorList>
    </citation>
    <scope>NUCLEOTIDE SEQUENCE [LARGE SCALE GENOMIC DNA]</scope>
</reference>
<feature type="region of interest" description="Disordered" evidence="1">
    <location>
        <begin position="120"/>
        <end position="158"/>
    </location>
</feature>
<evidence type="ECO:0000313" key="3">
    <source>
        <dbReference type="Proteomes" id="UP000298652"/>
    </source>
</evidence>
<accession>A0A4U6V1Q3</accession>
<dbReference type="Gramene" id="TKW22980">
    <property type="protein sequence ID" value="TKW22980"/>
    <property type="gene ID" value="SEVIR_4G263301v2"/>
</dbReference>
<organism evidence="2 3">
    <name type="scientific">Setaria viridis</name>
    <name type="common">Green bristlegrass</name>
    <name type="synonym">Setaria italica subsp. viridis</name>
    <dbReference type="NCBI Taxonomy" id="4556"/>
    <lineage>
        <taxon>Eukaryota</taxon>
        <taxon>Viridiplantae</taxon>
        <taxon>Streptophyta</taxon>
        <taxon>Embryophyta</taxon>
        <taxon>Tracheophyta</taxon>
        <taxon>Spermatophyta</taxon>
        <taxon>Magnoliopsida</taxon>
        <taxon>Liliopsida</taxon>
        <taxon>Poales</taxon>
        <taxon>Poaceae</taxon>
        <taxon>PACMAD clade</taxon>
        <taxon>Panicoideae</taxon>
        <taxon>Panicodae</taxon>
        <taxon>Paniceae</taxon>
        <taxon>Cenchrinae</taxon>
        <taxon>Setaria</taxon>
    </lineage>
</organism>
<name>A0A4U6V1Q3_SETVI</name>
<gene>
    <name evidence="2" type="ORF">SEVIR_4G263301v2</name>
</gene>
<evidence type="ECO:0000256" key="1">
    <source>
        <dbReference type="SAM" id="MobiDB-lite"/>
    </source>
</evidence>
<protein>
    <submittedName>
        <fullName evidence="2">Uncharacterized protein</fullName>
    </submittedName>
</protein>